<dbReference type="Gene3D" id="1.20.1560.10">
    <property type="entry name" value="ABC transporter type 1, transmembrane domain"/>
    <property type="match status" value="1"/>
</dbReference>
<dbReference type="InterPro" id="IPR036640">
    <property type="entry name" value="ABC1_TM_sf"/>
</dbReference>
<dbReference type="InterPro" id="IPR003593">
    <property type="entry name" value="AAA+_ATPase"/>
</dbReference>
<evidence type="ECO:0000259" key="8">
    <source>
        <dbReference type="PROSITE" id="PS50893"/>
    </source>
</evidence>
<dbReference type="InterPro" id="IPR039421">
    <property type="entry name" value="Type_1_exporter"/>
</dbReference>
<evidence type="ECO:0000313" key="10">
    <source>
        <dbReference type="EMBL" id="KTR94035.1"/>
    </source>
</evidence>
<reference evidence="10 11" key="1">
    <citation type="journal article" date="2016" name="Front. Microbiol.">
        <title>Genomic Resource of Rice Seed Associated Bacteria.</title>
        <authorList>
            <person name="Midha S."/>
            <person name="Bansal K."/>
            <person name="Sharma S."/>
            <person name="Kumar N."/>
            <person name="Patil P.P."/>
            <person name="Chaudhry V."/>
            <person name="Patil P.B."/>
        </authorList>
    </citation>
    <scope>NUCLEOTIDE SEQUENCE [LARGE SCALE GENOMIC DNA]</scope>
    <source>
        <strain evidence="10 11">NS220</strain>
    </source>
</reference>
<comment type="subcellular location">
    <subcellularLocation>
        <location evidence="1">Cell membrane</location>
        <topology evidence="1">Multi-pass membrane protein</topology>
    </subcellularLocation>
</comment>
<accession>A0A147EX25</accession>
<dbReference type="SMART" id="SM00382">
    <property type="entry name" value="AAA"/>
    <property type="match status" value="1"/>
</dbReference>
<evidence type="ECO:0000256" key="6">
    <source>
        <dbReference type="ARBA" id="ARBA00023136"/>
    </source>
</evidence>
<evidence type="ECO:0000313" key="11">
    <source>
        <dbReference type="Proteomes" id="UP000075025"/>
    </source>
</evidence>
<evidence type="ECO:0000256" key="2">
    <source>
        <dbReference type="ARBA" id="ARBA00022692"/>
    </source>
</evidence>
<dbReference type="InterPro" id="IPR003439">
    <property type="entry name" value="ABC_transporter-like_ATP-bd"/>
</dbReference>
<dbReference type="InterPro" id="IPR027417">
    <property type="entry name" value="P-loop_NTPase"/>
</dbReference>
<dbReference type="GO" id="GO:0016887">
    <property type="term" value="F:ATP hydrolysis activity"/>
    <property type="evidence" value="ECO:0007669"/>
    <property type="project" value="InterPro"/>
</dbReference>
<keyword evidence="4" id="KW-0067">ATP-binding</keyword>
<dbReference type="PANTHER" id="PTHR24221:SF646">
    <property type="entry name" value="HAEMOLYSIN SECRETION ATP-BINDING PROTEIN"/>
    <property type="match status" value="1"/>
</dbReference>
<dbReference type="SUPFAM" id="SSF90123">
    <property type="entry name" value="ABC transporter transmembrane region"/>
    <property type="match status" value="1"/>
</dbReference>
<dbReference type="RefSeq" id="WP_058623995.1">
    <property type="nucleotide sequence ID" value="NZ_LDRT01000066.1"/>
</dbReference>
<organism evidence="10 11">
    <name type="scientific">Microbacterium testaceum</name>
    <name type="common">Aureobacterium testaceum</name>
    <name type="synonym">Brevibacterium testaceum</name>
    <dbReference type="NCBI Taxonomy" id="2033"/>
    <lineage>
        <taxon>Bacteria</taxon>
        <taxon>Bacillati</taxon>
        <taxon>Actinomycetota</taxon>
        <taxon>Actinomycetes</taxon>
        <taxon>Micrococcales</taxon>
        <taxon>Microbacteriaceae</taxon>
        <taxon>Microbacterium</taxon>
    </lineage>
</organism>
<dbReference type="PANTHER" id="PTHR24221">
    <property type="entry name" value="ATP-BINDING CASSETTE SUB-FAMILY B"/>
    <property type="match status" value="1"/>
</dbReference>
<dbReference type="OrthoDB" id="9806127at2"/>
<evidence type="ECO:0000259" key="9">
    <source>
        <dbReference type="PROSITE" id="PS50929"/>
    </source>
</evidence>
<keyword evidence="6 7" id="KW-0472">Membrane</keyword>
<feature type="domain" description="ABC transmembrane type-1" evidence="9">
    <location>
        <begin position="18"/>
        <end position="300"/>
    </location>
</feature>
<dbReference type="PATRIC" id="fig|2033.6.peg.3236"/>
<gene>
    <name evidence="10" type="ORF">NS220_10485</name>
</gene>
<feature type="domain" description="ABC transporter" evidence="8">
    <location>
        <begin position="333"/>
        <end position="554"/>
    </location>
</feature>
<dbReference type="Pfam" id="PF00005">
    <property type="entry name" value="ABC_tran"/>
    <property type="match status" value="1"/>
</dbReference>
<dbReference type="GO" id="GO:0140359">
    <property type="term" value="F:ABC-type transporter activity"/>
    <property type="evidence" value="ECO:0007669"/>
    <property type="project" value="InterPro"/>
</dbReference>
<dbReference type="GO" id="GO:0005524">
    <property type="term" value="F:ATP binding"/>
    <property type="evidence" value="ECO:0007669"/>
    <property type="project" value="UniProtKB-KW"/>
</dbReference>
<dbReference type="Proteomes" id="UP000075025">
    <property type="component" value="Unassembled WGS sequence"/>
</dbReference>
<dbReference type="InterPro" id="IPR011527">
    <property type="entry name" value="ABC1_TM_dom"/>
</dbReference>
<evidence type="ECO:0000256" key="1">
    <source>
        <dbReference type="ARBA" id="ARBA00004651"/>
    </source>
</evidence>
<evidence type="ECO:0008006" key="12">
    <source>
        <dbReference type="Google" id="ProtNLM"/>
    </source>
</evidence>
<dbReference type="GO" id="GO:0034040">
    <property type="term" value="F:ATPase-coupled lipid transmembrane transporter activity"/>
    <property type="evidence" value="ECO:0007669"/>
    <property type="project" value="TreeGrafter"/>
</dbReference>
<dbReference type="SUPFAM" id="SSF52540">
    <property type="entry name" value="P-loop containing nucleoside triphosphate hydrolases"/>
    <property type="match status" value="1"/>
</dbReference>
<dbReference type="Gene3D" id="3.40.50.300">
    <property type="entry name" value="P-loop containing nucleotide triphosphate hydrolases"/>
    <property type="match status" value="1"/>
</dbReference>
<dbReference type="PROSITE" id="PS50929">
    <property type="entry name" value="ABC_TM1F"/>
    <property type="match status" value="1"/>
</dbReference>
<dbReference type="PROSITE" id="PS50893">
    <property type="entry name" value="ABC_TRANSPORTER_2"/>
    <property type="match status" value="1"/>
</dbReference>
<dbReference type="CDD" id="cd03228">
    <property type="entry name" value="ABCC_MRP_Like"/>
    <property type="match status" value="1"/>
</dbReference>
<proteinExistence type="predicted"/>
<name>A0A147EX25_MICTE</name>
<evidence type="ECO:0000256" key="7">
    <source>
        <dbReference type="SAM" id="Phobius"/>
    </source>
</evidence>
<sequence>MTHLRLLRLWRGHAGALLALVAVGVAISATWAVQAVLLSRLFAGLLGGRSLVDPSLAPMLVAVAAVLLVRPALTLTRAVVAHRTMDAVKRDLREHAVAALIHRTARTPGEGRSGADQATVTDGVENLDAYLSAYVPQLAVTGVVFVAVGTSLVLVDPLIGVVAIAAATLLPLVPRLWDRVLAARGGEHWDAYQNLHSEFVDSMHGMTTLVAFGEEERRERELAAASDTLLRRTLRQLSVSLVESGLSQFALLAIPALVLVLVAVRGGELSAFQMFAAVLLSIELVRPLRELAAAWHAGYLGTFSGPLVLDLVEADRGRRDPAPVSRAEVALPLEVTGLRLRHPNSPAPVVDDASFRVDAGLTAVVGPTGAGKSSIAAAVAGLLEPEAGTISLGGRTLSTDELRARVSLVAQDPALFTADVRAEILLGAPGDPAHVDEVAARAGIGPDTPLGDGGAVLSGGQRQRVAIARGDMQHRRVLVLDEATSALDPAAEARVIAALRAAHPDDALLAITHRLAVAESADRVLVVEGGRITETGTPEELRERAGAYAALLAAEGRTVVSGGRA</sequence>
<protein>
    <recommendedName>
        <fullName evidence="12">ABC transporter ATP-binding protein</fullName>
    </recommendedName>
</protein>
<keyword evidence="5 7" id="KW-1133">Transmembrane helix</keyword>
<dbReference type="GO" id="GO:0005886">
    <property type="term" value="C:plasma membrane"/>
    <property type="evidence" value="ECO:0007669"/>
    <property type="project" value="UniProtKB-SubCell"/>
</dbReference>
<keyword evidence="3" id="KW-0547">Nucleotide-binding</keyword>
<evidence type="ECO:0000256" key="4">
    <source>
        <dbReference type="ARBA" id="ARBA00022840"/>
    </source>
</evidence>
<dbReference type="Pfam" id="PF00664">
    <property type="entry name" value="ABC_membrane"/>
    <property type="match status" value="1"/>
</dbReference>
<comment type="caution">
    <text evidence="10">The sequence shown here is derived from an EMBL/GenBank/DDBJ whole genome shotgun (WGS) entry which is preliminary data.</text>
</comment>
<feature type="transmembrane region" description="Helical" evidence="7">
    <location>
        <begin position="56"/>
        <end position="80"/>
    </location>
</feature>
<dbReference type="EMBL" id="LDRT01000066">
    <property type="protein sequence ID" value="KTR94035.1"/>
    <property type="molecule type" value="Genomic_DNA"/>
</dbReference>
<keyword evidence="2 7" id="KW-0812">Transmembrane</keyword>
<dbReference type="AlphaFoldDB" id="A0A147EX25"/>
<evidence type="ECO:0000256" key="5">
    <source>
        <dbReference type="ARBA" id="ARBA00022989"/>
    </source>
</evidence>
<evidence type="ECO:0000256" key="3">
    <source>
        <dbReference type="ARBA" id="ARBA00022741"/>
    </source>
</evidence>